<evidence type="ECO:0000256" key="3">
    <source>
        <dbReference type="ARBA" id="ARBA00023186"/>
    </source>
</evidence>
<reference evidence="7" key="2">
    <citation type="submission" date="2015-02" db="UniProtKB">
        <authorList>
            <consortium name="EnsemblMetazoa"/>
        </authorList>
    </citation>
    <scope>IDENTIFICATION</scope>
</reference>
<evidence type="ECO:0000256" key="4">
    <source>
        <dbReference type="ARBA" id="ARBA00024667"/>
    </source>
</evidence>
<dbReference type="GO" id="GO:0016272">
    <property type="term" value="C:prefoldin complex"/>
    <property type="evidence" value="ECO:0007669"/>
    <property type="project" value="UniProtKB-UniRule"/>
</dbReference>
<accession>T1J251</accession>
<reference evidence="8" key="1">
    <citation type="submission" date="2011-05" db="EMBL/GenBank/DDBJ databases">
        <authorList>
            <person name="Richards S.R."/>
            <person name="Qu J."/>
            <person name="Jiang H."/>
            <person name="Jhangiani S.N."/>
            <person name="Agravi P."/>
            <person name="Goodspeed R."/>
            <person name="Gross S."/>
            <person name="Mandapat C."/>
            <person name="Jackson L."/>
            <person name="Mathew T."/>
            <person name="Pu L."/>
            <person name="Thornton R."/>
            <person name="Saada N."/>
            <person name="Wilczek-Boney K.B."/>
            <person name="Lee S."/>
            <person name="Kovar C."/>
            <person name="Wu Y."/>
            <person name="Scherer S.E."/>
            <person name="Worley K.C."/>
            <person name="Muzny D.M."/>
            <person name="Gibbs R."/>
        </authorList>
    </citation>
    <scope>NUCLEOTIDE SEQUENCE</scope>
    <source>
        <strain evidence="8">Brora</strain>
    </source>
</reference>
<proteinExistence type="inferred from homology"/>
<dbReference type="PIRSF" id="PIRSF016477">
    <property type="entry name" value="Prefoldin_subunit_4"/>
    <property type="match status" value="1"/>
</dbReference>
<evidence type="ECO:0000256" key="5">
    <source>
        <dbReference type="PIRNR" id="PIRNR016477"/>
    </source>
</evidence>
<organism evidence="7 8">
    <name type="scientific">Strigamia maritima</name>
    <name type="common">European centipede</name>
    <name type="synonym">Geophilus maritimus</name>
    <dbReference type="NCBI Taxonomy" id="126957"/>
    <lineage>
        <taxon>Eukaryota</taxon>
        <taxon>Metazoa</taxon>
        <taxon>Ecdysozoa</taxon>
        <taxon>Arthropoda</taxon>
        <taxon>Myriapoda</taxon>
        <taxon>Chilopoda</taxon>
        <taxon>Pleurostigmophora</taxon>
        <taxon>Geophilomorpha</taxon>
        <taxon>Linotaeniidae</taxon>
        <taxon>Strigamia</taxon>
    </lineage>
</organism>
<dbReference type="HOGENOM" id="CLU_130032_0_0_1"/>
<keyword evidence="6" id="KW-0175">Coiled coil</keyword>
<evidence type="ECO:0000256" key="1">
    <source>
        <dbReference type="ARBA" id="ARBA00008045"/>
    </source>
</evidence>
<evidence type="ECO:0000256" key="6">
    <source>
        <dbReference type="SAM" id="Coils"/>
    </source>
</evidence>
<protein>
    <recommendedName>
        <fullName evidence="5">Prefoldin subunit 4</fullName>
    </recommendedName>
</protein>
<dbReference type="OMA" id="KFGRAIN"/>
<feature type="coiled-coil region" evidence="6">
    <location>
        <begin position="95"/>
        <end position="129"/>
    </location>
</feature>
<dbReference type="Pfam" id="PF01920">
    <property type="entry name" value="Prefoldin_2"/>
    <property type="match status" value="1"/>
</dbReference>
<keyword evidence="3 5" id="KW-0143">Chaperone</keyword>
<sequence>MATTNSVPKGSFQPDSEVHITYEDQQKINKFARQNARLEDLKDELKTKQKEFQNLDDACDEVLLLEGEDYQFSLIFIFTYMLGEVFVCHDVDETQQMLLKAKTKLQDDIENLQTNCDRIKQVMAELKAQLYAKFGNNINLEAEDD</sequence>
<comment type="similarity">
    <text evidence="1 5">Belongs to the prefoldin subunit beta family.</text>
</comment>
<dbReference type="PhylomeDB" id="T1J251"/>
<dbReference type="PANTHER" id="PTHR21100">
    <property type="entry name" value="PREFOLDIN SUBUNIT 4"/>
    <property type="match status" value="1"/>
</dbReference>
<evidence type="ECO:0000313" key="8">
    <source>
        <dbReference type="Proteomes" id="UP000014500"/>
    </source>
</evidence>
<dbReference type="EMBL" id="JH431796">
    <property type="status" value="NOT_ANNOTATED_CDS"/>
    <property type="molecule type" value="Genomic_DNA"/>
</dbReference>
<evidence type="ECO:0000256" key="2">
    <source>
        <dbReference type="ARBA" id="ARBA00011695"/>
    </source>
</evidence>
<dbReference type="InterPro" id="IPR002777">
    <property type="entry name" value="PFD_beta-like"/>
</dbReference>
<evidence type="ECO:0000313" key="7">
    <source>
        <dbReference type="EnsemblMetazoa" id="SMAR007627-PA"/>
    </source>
</evidence>
<keyword evidence="8" id="KW-1185">Reference proteome</keyword>
<dbReference type="InterPro" id="IPR016661">
    <property type="entry name" value="PFDN4"/>
</dbReference>
<dbReference type="AlphaFoldDB" id="T1J251"/>
<dbReference type="STRING" id="126957.T1J251"/>
<dbReference type="eggNOG" id="KOG1760">
    <property type="taxonomic scope" value="Eukaryota"/>
</dbReference>
<dbReference type="EnsemblMetazoa" id="SMAR007627-RA">
    <property type="protein sequence ID" value="SMAR007627-PA"/>
    <property type="gene ID" value="SMAR007627"/>
</dbReference>
<dbReference type="SUPFAM" id="SSF46579">
    <property type="entry name" value="Prefoldin"/>
    <property type="match status" value="1"/>
</dbReference>
<feature type="coiled-coil region" evidence="6">
    <location>
        <begin position="28"/>
        <end position="58"/>
    </location>
</feature>
<dbReference type="CDD" id="cd23165">
    <property type="entry name" value="Prefoldin_4"/>
    <property type="match status" value="1"/>
</dbReference>
<dbReference type="FunFam" id="1.10.287.370:FF:000005">
    <property type="entry name" value="Prefoldin subunit 4"/>
    <property type="match status" value="1"/>
</dbReference>
<dbReference type="Proteomes" id="UP000014500">
    <property type="component" value="Unassembled WGS sequence"/>
</dbReference>
<name>T1J251_STRMM</name>
<dbReference type="GO" id="GO:0006457">
    <property type="term" value="P:protein folding"/>
    <property type="evidence" value="ECO:0007669"/>
    <property type="project" value="UniProtKB-UniRule"/>
</dbReference>
<dbReference type="GO" id="GO:0051082">
    <property type="term" value="F:unfolded protein binding"/>
    <property type="evidence" value="ECO:0007669"/>
    <property type="project" value="InterPro"/>
</dbReference>
<comment type="function">
    <text evidence="4 5">Binds specifically to cytosolic chaperonin (c-CPN) and transfers target proteins to it. Binds to nascent polypeptide chain and promotes folding in an environment in which there are many competing pathways for nonnative proteins.</text>
</comment>
<dbReference type="PANTHER" id="PTHR21100:SF9">
    <property type="entry name" value="PREFOLDIN SUBUNIT 4"/>
    <property type="match status" value="1"/>
</dbReference>
<dbReference type="GO" id="GO:0005737">
    <property type="term" value="C:cytoplasm"/>
    <property type="evidence" value="ECO:0007669"/>
    <property type="project" value="UniProtKB-ARBA"/>
</dbReference>
<comment type="subunit">
    <text evidence="2 5">Heterohexamer of two PFD-alpha type and four PFD-beta type subunits.</text>
</comment>